<evidence type="ECO:0000313" key="3">
    <source>
        <dbReference type="Proteomes" id="UP000694843"/>
    </source>
</evidence>
<feature type="region of interest" description="Disordered" evidence="1">
    <location>
        <begin position="398"/>
        <end position="445"/>
    </location>
</feature>
<feature type="compositionally biased region" description="Acidic residues" evidence="1">
    <location>
        <begin position="427"/>
        <end position="438"/>
    </location>
</feature>
<dbReference type="RefSeq" id="XP_018008094.1">
    <property type="nucleotide sequence ID" value="XM_018152605.1"/>
</dbReference>
<dbReference type="Gene3D" id="1.10.150.50">
    <property type="entry name" value="Transcription Factor, Ets-1"/>
    <property type="match status" value="1"/>
</dbReference>
<evidence type="ECO:0000313" key="4">
    <source>
        <dbReference type="RefSeq" id="XP_018008094.1"/>
    </source>
</evidence>
<keyword evidence="3" id="KW-1185">Reference proteome</keyword>
<feature type="compositionally biased region" description="Low complexity" evidence="1">
    <location>
        <begin position="246"/>
        <end position="266"/>
    </location>
</feature>
<feature type="compositionally biased region" description="Polar residues" evidence="1">
    <location>
        <begin position="354"/>
        <end position="365"/>
    </location>
</feature>
<gene>
    <name evidence="4" type="primary">LOC108665802</name>
</gene>
<dbReference type="Proteomes" id="UP000694843">
    <property type="component" value="Unplaced"/>
</dbReference>
<dbReference type="SUPFAM" id="SSF47769">
    <property type="entry name" value="SAM/Pointed domain"/>
    <property type="match status" value="1"/>
</dbReference>
<dbReference type="Pfam" id="PF00017">
    <property type="entry name" value="SH2"/>
    <property type="match status" value="1"/>
</dbReference>
<organism evidence="3 4">
    <name type="scientific">Hyalella azteca</name>
    <name type="common">Amphipod</name>
    <dbReference type="NCBI Taxonomy" id="294128"/>
    <lineage>
        <taxon>Eukaryota</taxon>
        <taxon>Metazoa</taxon>
        <taxon>Ecdysozoa</taxon>
        <taxon>Arthropoda</taxon>
        <taxon>Crustacea</taxon>
        <taxon>Multicrustacea</taxon>
        <taxon>Malacostraca</taxon>
        <taxon>Eumalacostraca</taxon>
        <taxon>Peracarida</taxon>
        <taxon>Amphipoda</taxon>
        <taxon>Senticaudata</taxon>
        <taxon>Talitrida</taxon>
        <taxon>Talitroidea</taxon>
        <taxon>Hyalellidae</taxon>
        <taxon>Hyalella</taxon>
    </lineage>
</organism>
<feature type="compositionally biased region" description="Pro residues" evidence="1">
    <location>
        <begin position="151"/>
        <end position="161"/>
    </location>
</feature>
<dbReference type="Gene3D" id="3.30.505.10">
    <property type="entry name" value="SH2 domain"/>
    <property type="match status" value="1"/>
</dbReference>
<name>A0A8B7N4B0_HYAAZ</name>
<feature type="domain" description="SH2" evidence="2">
    <location>
        <begin position="463"/>
        <end position="504"/>
    </location>
</feature>
<accession>A0A8B7N4B0</accession>
<dbReference type="InterPro" id="IPR036860">
    <property type="entry name" value="SH2_dom_sf"/>
</dbReference>
<dbReference type="InterPro" id="IPR013761">
    <property type="entry name" value="SAM/pointed_sf"/>
</dbReference>
<feature type="compositionally biased region" description="Low complexity" evidence="1">
    <location>
        <begin position="162"/>
        <end position="173"/>
    </location>
</feature>
<reference evidence="4" key="1">
    <citation type="submission" date="2025-08" db="UniProtKB">
        <authorList>
            <consortium name="RefSeq"/>
        </authorList>
    </citation>
    <scope>IDENTIFICATION</scope>
    <source>
        <tissue evidence="4">Whole organism</tissue>
    </source>
</reference>
<dbReference type="AlphaFoldDB" id="A0A8B7N4B0"/>
<dbReference type="CDD" id="cd00173">
    <property type="entry name" value="SH2"/>
    <property type="match status" value="1"/>
</dbReference>
<feature type="region of interest" description="Disordered" evidence="1">
    <location>
        <begin position="283"/>
        <end position="373"/>
    </location>
</feature>
<dbReference type="InterPro" id="IPR000980">
    <property type="entry name" value="SH2"/>
</dbReference>
<proteinExistence type="predicted"/>
<sequence>MDNLPYKSDVEKWNVEHVAAYIQSQVGDYSQAFLKRGIDGRSFLALNESSFLTWASDLPIRSRQKINKLIRDINSQPSSAPLHRGGSSAAAASPAVTDIGCLRPPALAGSGSRLGRHDAGVESDSFSESDDDDDILMQEPHGSGPPTVSSQPPPRPVPLLPPSALSALSVPYPRGDVDDNGYLIAIKGRQASPSPVDQADPMYEPVEDARLQGQRDGAPPLSGDNGPPLPPRNTNQGGETRGAAFSSTKPGPSPSTKPGVSGPSTSFSATHSRLGVALPSLTGVSSTSFKSDPPQLPPLPTRSALLPPKESNKNTESSVEINTSPVNPAHLQQLLGAKKPTLPNPGRPSDDHNSLSGTVSGSSTAPGRRSAVSAVAAATGNDFAPVLRRPTNIPAAIGGDPAAVLQRSPPSTIGVGSAQIPRQSAPDEGDLSDAEEQQESVRLSDGSRVDLTPLYKSLVQRDYFHLVSRKRATELLLQDGGDGAFVLRPSSQEHPLTLSVACGGGSFNV</sequence>
<feature type="compositionally biased region" description="Polar residues" evidence="1">
    <location>
        <begin position="314"/>
        <end position="326"/>
    </location>
</feature>
<dbReference type="SUPFAM" id="SSF55550">
    <property type="entry name" value="SH2 domain"/>
    <property type="match status" value="1"/>
</dbReference>
<evidence type="ECO:0000259" key="2">
    <source>
        <dbReference type="Pfam" id="PF00017"/>
    </source>
</evidence>
<feature type="region of interest" description="Disordered" evidence="1">
    <location>
        <begin position="108"/>
        <end position="271"/>
    </location>
</feature>
<dbReference type="GeneID" id="108665802"/>
<dbReference type="OrthoDB" id="6381808at2759"/>
<protein>
    <submittedName>
        <fullName evidence="4">Uncharacterized protein Rv2082</fullName>
    </submittedName>
</protein>
<dbReference type="KEGG" id="hazt:108665802"/>
<feature type="compositionally biased region" description="Acidic residues" evidence="1">
    <location>
        <begin position="125"/>
        <end position="136"/>
    </location>
</feature>
<evidence type="ECO:0000256" key="1">
    <source>
        <dbReference type="SAM" id="MobiDB-lite"/>
    </source>
</evidence>